<keyword evidence="1" id="KW-0812">Transmembrane</keyword>
<feature type="non-terminal residue" evidence="2">
    <location>
        <position position="1"/>
    </location>
</feature>
<dbReference type="EMBL" id="BARS01059213">
    <property type="protein sequence ID" value="GAG43468.1"/>
    <property type="molecule type" value="Genomic_DNA"/>
</dbReference>
<keyword evidence="1" id="KW-1133">Transmembrane helix</keyword>
<organism evidence="2">
    <name type="scientific">marine sediment metagenome</name>
    <dbReference type="NCBI Taxonomy" id="412755"/>
    <lineage>
        <taxon>unclassified sequences</taxon>
        <taxon>metagenomes</taxon>
        <taxon>ecological metagenomes</taxon>
    </lineage>
</organism>
<accession>X0Y490</accession>
<keyword evidence="1" id="KW-0472">Membrane</keyword>
<sequence length="59" mass="6091">VVILLMVSAFLYSHTYLAITIWTSRSLAGVVDESIIGIILGLAGVGGAIAGALTGYLIR</sequence>
<comment type="caution">
    <text evidence="2">The sequence shown here is derived from an EMBL/GenBank/DDBJ whole genome shotgun (WGS) entry which is preliminary data.</text>
</comment>
<feature type="transmembrane region" description="Helical" evidence="1">
    <location>
        <begin position="35"/>
        <end position="58"/>
    </location>
</feature>
<dbReference type="AlphaFoldDB" id="X0Y490"/>
<gene>
    <name evidence="2" type="ORF">S01H1_85912</name>
</gene>
<reference evidence="2" key="1">
    <citation type="journal article" date="2014" name="Front. Microbiol.">
        <title>High frequency of phylogenetically diverse reductive dehalogenase-homologous genes in deep subseafloor sedimentary metagenomes.</title>
        <authorList>
            <person name="Kawai M."/>
            <person name="Futagami T."/>
            <person name="Toyoda A."/>
            <person name="Takaki Y."/>
            <person name="Nishi S."/>
            <person name="Hori S."/>
            <person name="Arai W."/>
            <person name="Tsubouchi T."/>
            <person name="Morono Y."/>
            <person name="Uchiyama I."/>
            <person name="Ito T."/>
            <person name="Fujiyama A."/>
            <person name="Inagaki F."/>
            <person name="Takami H."/>
        </authorList>
    </citation>
    <scope>NUCLEOTIDE SEQUENCE</scope>
    <source>
        <strain evidence="2">Expedition CK06-06</strain>
    </source>
</reference>
<evidence type="ECO:0000313" key="2">
    <source>
        <dbReference type="EMBL" id="GAG43468.1"/>
    </source>
</evidence>
<evidence type="ECO:0000256" key="1">
    <source>
        <dbReference type="SAM" id="Phobius"/>
    </source>
</evidence>
<protein>
    <submittedName>
        <fullName evidence="2">Uncharacterized protein</fullName>
    </submittedName>
</protein>
<name>X0Y490_9ZZZZ</name>
<proteinExistence type="predicted"/>
<feature type="non-terminal residue" evidence="2">
    <location>
        <position position="59"/>
    </location>
</feature>